<keyword evidence="5 7" id="KW-0378">Hydrolase</keyword>
<accession>A0A316USN5</accession>
<dbReference type="PANTHER" id="PTHR11452:SF75">
    <property type="entry name" value="ALPHA-GALACTOSIDASE MEL1"/>
    <property type="match status" value="1"/>
</dbReference>
<dbReference type="InterPro" id="IPR041233">
    <property type="entry name" value="Melibiase_C"/>
</dbReference>
<comment type="similarity">
    <text evidence="2 7">Belongs to the glycosyl hydrolase 27 family.</text>
</comment>
<evidence type="ECO:0000256" key="5">
    <source>
        <dbReference type="ARBA" id="ARBA00022801"/>
    </source>
</evidence>
<evidence type="ECO:0000256" key="1">
    <source>
        <dbReference type="ARBA" id="ARBA00001255"/>
    </source>
</evidence>
<feature type="domain" description="Alpha galactosidase C-terminal" evidence="9">
    <location>
        <begin position="330"/>
        <end position="401"/>
    </location>
</feature>
<dbReference type="Gene3D" id="3.20.20.70">
    <property type="entry name" value="Aldolase class I"/>
    <property type="match status" value="1"/>
</dbReference>
<dbReference type="CDD" id="cd04081">
    <property type="entry name" value="CBM35_galactosidase-like"/>
    <property type="match status" value="1"/>
</dbReference>
<proteinExistence type="inferred from homology"/>
<evidence type="ECO:0000256" key="3">
    <source>
        <dbReference type="ARBA" id="ARBA00012755"/>
    </source>
</evidence>
<evidence type="ECO:0000256" key="2">
    <source>
        <dbReference type="ARBA" id="ARBA00009743"/>
    </source>
</evidence>
<dbReference type="PANTHER" id="PTHR11452">
    <property type="entry name" value="ALPHA-GALACTOSIDASE/ALPHA-N-ACETYLGALACTOSAMINIDASE"/>
    <property type="match status" value="1"/>
</dbReference>
<reference evidence="10 11" key="1">
    <citation type="journal article" date="2018" name="Mol. Biol. Evol.">
        <title>Broad Genomic Sampling Reveals a Smut Pathogenic Ancestry of the Fungal Clade Ustilaginomycotina.</title>
        <authorList>
            <person name="Kijpornyongpan T."/>
            <person name="Mondo S.J."/>
            <person name="Barry K."/>
            <person name="Sandor L."/>
            <person name="Lee J."/>
            <person name="Lipzen A."/>
            <person name="Pangilinan J."/>
            <person name="LaButti K."/>
            <person name="Hainaut M."/>
            <person name="Henrissat B."/>
            <person name="Grigoriev I.V."/>
            <person name="Spatafora J.W."/>
            <person name="Aime M.C."/>
        </authorList>
    </citation>
    <scope>NUCLEOTIDE SEQUENCE [LARGE SCALE GENOMIC DNA]</scope>
    <source>
        <strain evidence="10 11">MCA 5214</strain>
    </source>
</reference>
<dbReference type="InterPro" id="IPR013780">
    <property type="entry name" value="Glyco_hydro_b"/>
</dbReference>
<dbReference type="GeneID" id="37028029"/>
<evidence type="ECO:0000259" key="9">
    <source>
        <dbReference type="Pfam" id="PF17801"/>
    </source>
</evidence>
<dbReference type="OrthoDB" id="5795902at2759"/>
<keyword evidence="7" id="KW-1015">Disulfide bond</keyword>
<keyword evidence="6 7" id="KW-0326">Glycosidase</keyword>
<comment type="catalytic activity">
    <reaction evidence="1 7">
        <text>Hydrolysis of terminal, non-reducing alpha-D-galactose residues in alpha-D-galactosides, including galactose oligosaccharides, galactomannans and galactolipids.</text>
        <dbReference type="EC" id="3.2.1.22"/>
    </reaction>
</comment>
<evidence type="ECO:0000256" key="6">
    <source>
        <dbReference type="ARBA" id="ARBA00023295"/>
    </source>
</evidence>
<dbReference type="STRING" id="1569628.A0A316USN5"/>
<keyword evidence="4 8" id="KW-0732">Signal</keyword>
<organism evidence="10 11">
    <name type="scientific">Jaminaea rosea</name>
    <dbReference type="NCBI Taxonomy" id="1569628"/>
    <lineage>
        <taxon>Eukaryota</taxon>
        <taxon>Fungi</taxon>
        <taxon>Dikarya</taxon>
        <taxon>Basidiomycota</taxon>
        <taxon>Ustilaginomycotina</taxon>
        <taxon>Exobasidiomycetes</taxon>
        <taxon>Microstromatales</taxon>
        <taxon>Microstromatales incertae sedis</taxon>
        <taxon>Jaminaea</taxon>
    </lineage>
</organism>
<dbReference type="CDD" id="cd14792">
    <property type="entry name" value="GH27"/>
    <property type="match status" value="1"/>
</dbReference>
<gene>
    <name evidence="10" type="ORF">BDZ90DRAFT_232323</name>
</gene>
<evidence type="ECO:0000256" key="4">
    <source>
        <dbReference type="ARBA" id="ARBA00022729"/>
    </source>
</evidence>
<dbReference type="Proteomes" id="UP000245884">
    <property type="component" value="Unassembled WGS sequence"/>
</dbReference>
<feature type="chain" id="PRO_5016428982" description="Alpha-galactosidase" evidence="8">
    <location>
        <begin position="18"/>
        <end position="550"/>
    </location>
</feature>
<dbReference type="Pfam" id="PF16499">
    <property type="entry name" value="Melibiase_2"/>
    <property type="match status" value="1"/>
</dbReference>
<sequence>MLASLTSFVALALLAAAAPAVDNGYGRTPTLGYNTYNAFACAPDEAKSLDSIAALKKHGLIDAGYKTFQIDCGWQSNQRDPKTGAIAVASDRFPRGLGVVADAARGQGMDFGMYTDQGLLSCDTDTSRGAIGSLGHEAADAAFFASLNATTVKVDNCFVDGKDNSPKVPRTDFVTRFKAMGDALKAHGIKGMTICQWGVPYSSPSNGLQGPAQWTGDISTSYRLSDDIAKGWTSILQISNQAMHIAKRGMSGPGHFADADLLEVGNGGLTAAEEKTHFSLWAMLKSNLMVSTQMDKASPDSLALLANKELLAINQDSMGKPIQLIQRFTNDHDVYAGPLANGDVAVLIVEQGNLAGSMKIDFSLLEIVSADVHDLWTREKKTKVDSYTAEMDQHGCIALRLSNVERPSTFSDKIAWHPATSGKGGVRADCSGCSGKSKVGGIDDAAVYRLDNITAARAKSTLLFDYINAEVQFSFQGETNERGALIRVNGGEEQSVSFPLSGYNWDTDVWKNYRVDLTGFVVGGGNYIEIRGGSKLSQYAPDLDRIGIIV</sequence>
<name>A0A316USN5_9BASI</name>
<protein>
    <recommendedName>
        <fullName evidence="3 7">Alpha-galactosidase</fullName>
        <ecNumber evidence="3 7">3.2.1.22</ecNumber>
    </recommendedName>
    <alternativeName>
        <fullName evidence="7">Melibiase</fullName>
    </alternativeName>
</protein>
<dbReference type="RefSeq" id="XP_025361953.1">
    <property type="nucleotide sequence ID" value="XM_025506206.1"/>
</dbReference>
<keyword evidence="11" id="KW-1185">Reference proteome</keyword>
<dbReference type="SUPFAM" id="SSF51445">
    <property type="entry name" value="(Trans)glycosidases"/>
    <property type="match status" value="1"/>
</dbReference>
<evidence type="ECO:0000256" key="7">
    <source>
        <dbReference type="RuleBase" id="RU361168"/>
    </source>
</evidence>
<dbReference type="InterPro" id="IPR013785">
    <property type="entry name" value="Aldolase_TIM"/>
</dbReference>
<dbReference type="Gene3D" id="2.60.120.260">
    <property type="entry name" value="Galactose-binding domain-like"/>
    <property type="match status" value="1"/>
</dbReference>
<dbReference type="GO" id="GO:0004557">
    <property type="term" value="F:alpha-galactosidase activity"/>
    <property type="evidence" value="ECO:0007669"/>
    <property type="project" value="UniProtKB-EC"/>
</dbReference>
<dbReference type="SUPFAM" id="SSF51011">
    <property type="entry name" value="Glycosyl hydrolase domain"/>
    <property type="match status" value="1"/>
</dbReference>
<evidence type="ECO:0000256" key="8">
    <source>
        <dbReference type="SAM" id="SignalP"/>
    </source>
</evidence>
<dbReference type="InterPro" id="IPR017853">
    <property type="entry name" value="GH"/>
</dbReference>
<dbReference type="InterPro" id="IPR002241">
    <property type="entry name" value="Glyco_hydro_27"/>
</dbReference>
<feature type="signal peptide" evidence="8">
    <location>
        <begin position="1"/>
        <end position="17"/>
    </location>
</feature>
<evidence type="ECO:0000313" key="11">
    <source>
        <dbReference type="Proteomes" id="UP000245884"/>
    </source>
</evidence>
<dbReference type="Pfam" id="PF17801">
    <property type="entry name" value="Melibiase_C"/>
    <property type="match status" value="1"/>
</dbReference>
<dbReference type="Gene3D" id="2.60.40.1180">
    <property type="entry name" value="Golgi alpha-mannosidase II"/>
    <property type="match status" value="1"/>
</dbReference>
<dbReference type="EMBL" id="KZ819668">
    <property type="protein sequence ID" value="PWN27341.1"/>
    <property type="molecule type" value="Genomic_DNA"/>
</dbReference>
<evidence type="ECO:0000313" key="10">
    <source>
        <dbReference type="EMBL" id="PWN27341.1"/>
    </source>
</evidence>
<dbReference type="GO" id="GO:0005975">
    <property type="term" value="P:carbohydrate metabolic process"/>
    <property type="evidence" value="ECO:0007669"/>
    <property type="project" value="InterPro"/>
</dbReference>
<dbReference type="AlphaFoldDB" id="A0A316USN5"/>
<dbReference type="EC" id="3.2.1.22" evidence="3 7"/>
<dbReference type="PRINTS" id="PR00740">
    <property type="entry name" value="GLHYDRLASE27"/>
</dbReference>